<keyword evidence="1" id="KW-0472">Membrane</keyword>
<keyword evidence="1" id="KW-1133">Transmembrane helix</keyword>
<gene>
    <name evidence="3" type="ORF">Acor_22460</name>
</gene>
<dbReference type="InterPro" id="IPR050400">
    <property type="entry name" value="Bact_Cytoskel_RodZ"/>
</dbReference>
<dbReference type="InterPro" id="IPR025194">
    <property type="entry name" value="RodZ-like_C"/>
</dbReference>
<dbReference type="Proteomes" id="UP000334990">
    <property type="component" value="Unassembled WGS sequence"/>
</dbReference>
<evidence type="ECO:0000313" key="4">
    <source>
        <dbReference type="Proteomes" id="UP000334990"/>
    </source>
</evidence>
<dbReference type="InterPro" id="IPR010982">
    <property type="entry name" value="Lambda_DNA-bd_dom_sf"/>
</dbReference>
<evidence type="ECO:0000256" key="1">
    <source>
        <dbReference type="SAM" id="Phobius"/>
    </source>
</evidence>
<dbReference type="PANTHER" id="PTHR34475">
    <property type="match status" value="1"/>
</dbReference>
<dbReference type="EMBL" id="BLAD01000043">
    <property type="protein sequence ID" value="GES00183.1"/>
    <property type="molecule type" value="Genomic_DNA"/>
</dbReference>
<dbReference type="Gene3D" id="1.10.260.40">
    <property type="entry name" value="lambda repressor-like DNA-binding domains"/>
    <property type="match status" value="1"/>
</dbReference>
<name>A0A5M3VYL9_9ACTN</name>
<dbReference type="PANTHER" id="PTHR34475:SF1">
    <property type="entry name" value="CYTOSKELETON PROTEIN RODZ"/>
    <property type="match status" value="1"/>
</dbReference>
<dbReference type="OrthoDB" id="5243487at2"/>
<proteinExistence type="predicted"/>
<dbReference type="Pfam" id="PF13464">
    <property type="entry name" value="RodZ_C"/>
    <property type="match status" value="1"/>
</dbReference>
<protein>
    <submittedName>
        <fullName evidence="3">Membrane protein</fullName>
    </submittedName>
</protein>
<evidence type="ECO:0000259" key="2">
    <source>
        <dbReference type="Pfam" id="PF13464"/>
    </source>
</evidence>
<keyword evidence="1" id="KW-0812">Transmembrane</keyword>
<dbReference type="RefSeq" id="WP_155336535.1">
    <property type="nucleotide sequence ID" value="NZ_BAAABN010000030.1"/>
</dbReference>
<reference evidence="3 4" key="1">
    <citation type="submission" date="2019-10" db="EMBL/GenBank/DDBJ databases">
        <title>Whole genome shotgun sequence of Acrocarpospora corrugata NBRC 13972.</title>
        <authorList>
            <person name="Ichikawa N."/>
            <person name="Kimura A."/>
            <person name="Kitahashi Y."/>
            <person name="Komaki H."/>
            <person name="Oguchi A."/>
        </authorList>
    </citation>
    <scope>NUCLEOTIDE SEQUENCE [LARGE SCALE GENOMIC DNA]</scope>
    <source>
        <strain evidence="3 4">NBRC 13972</strain>
    </source>
</reference>
<dbReference type="GO" id="GO:0003677">
    <property type="term" value="F:DNA binding"/>
    <property type="evidence" value="ECO:0007669"/>
    <property type="project" value="InterPro"/>
</dbReference>
<keyword evidence="4" id="KW-1185">Reference proteome</keyword>
<organism evidence="3 4">
    <name type="scientific">Acrocarpospora corrugata</name>
    <dbReference type="NCBI Taxonomy" id="35763"/>
    <lineage>
        <taxon>Bacteria</taxon>
        <taxon>Bacillati</taxon>
        <taxon>Actinomycetota</taxon>
        <taxon>Actinomycetes</taxon>
        <taxon>Streptosporangiales</taxon>
        <taxon>Streptosporangiaceae</taxon>
        <taxon>Acrocarpospora</taxon>
    </lineage>
</organism>
<feature type="domain" description="Cytoskeleton protein RodZ-like C-terminal" evidence="2">
    <location>
        <begin position="169"/>
        <end position="237"/>
    </location>
</feature>
<feature type="transmembrane region" description="Helical" evidence="1">
    <location>
        <begin position="104"/>
        <end position="124"/>
    </location>
</feature>
<sequence>MSIGAVLAGARQQAGLTVAELSERTKIREPVITAVERDDFSICGGDFYARGHLRSLARALALDPDSLVNEYEEAYGGVRVPMRAAAMFKADTPIKLHEHRTPNWTMAMGVALAIVMVFGLARIMGGPPAAVQTSAKAGPAIPKAPARPAAAVPVTRPATAVRDLVTVKISAKRSAWVNVRDVKNKILYQGTIVKGDSETFKARKKIKLILENAGAVSLNVNGIDLGAPGRSGQTVRRAFGPGVPRPR</sequence>
<comment type="caution">
    <text evidence="3">The sequence shown here is derived from an EMBL/GenBank/DDBJ whole genome shotgun (WGS) entry which is preliminary data.</text>
</comment>
<dbReference type="AlphaFoldDB" id="A0A5M3VYL9"/>
<evidence type="ECO:0000313" key="3">
    <source>
        <dbReference type="EMBL" id="GES00183.1"/>
    </source>
</evidence>
<dbReference type="Pfam" id="PF13413">
    <property type="entry name" value="HTH_25"/>
    <property type="match status" value="1"/>
</dbReference>
<accession>A0A5M3VYL9</accession>
<dbReference type="SUPFAM" id="SSF47413">
    <property type="entry name" value="lambda repressor-like DNA-binding domains"/>
    <property type="match status" value="1"/>
</dbReference>